<keyword evidence="1" id="KW-1133">Transmembrane helix</keyword>
<reference evidence="2" key="1">
    <citation type="submission" date="2020-10" db="EMBL/GenBank/DDBJ databases">
        <authorList>
            <person name="Gilroy R."/>
        </authorList>
    </citation>
    <scope>NUCLEOTIDE SEQUENCE</scope>
    <source>
        <strain evidence="2">10532</strain>
    </source>
</reference>
<dbReference type="AlphaFoldDB" id="A0A9D9HPU7"/>
<evidence type="ECO:0000313" key="2">
    <source>
        <dbReference type="EMBL" id="MBO8457616.1"/>
    </source>
</evidence>
<feature type="transmembrane region" description="Helical" evidence="1">
    <location>
        <begin position="7"/>
        <end position="30"/>
    </location>
</feature>
<evidence type="ECO:0000256" key="1">
    <source>
        <dbReference type="SAM" id="Phobius"/>
    </source>
</evidence>
<sequence length="261" mass="28676">MKKNPGILVYAVWGPVVLMVLIFANLVFVLTRPLCLLAGDEGTDWLSGSRKYPFSFIFAPYATGFRIDYCSGDENYVITQIKDLEPDFVILSPSHSSVPERFSLDGEVQAGEITVPGFALFFSPGYDKGLVEYFESDGRPVSRLPSGFPVLPGDVEVIVPDYYGIKSAFEKVAEKKGFKSLIDTSGGGEIISRIKEGYETGTGSAVVSAVRLDFFPDGVVWYADVSFVGISIEYLKKKSQKNESGHFIFSAVMPKIIKKSL</sequence>
<comment type="caution">
    <text evidence="2">The sequence shown here is derived from an EMBL/GenBank/DDBJ whole genome shotgun (WGS) entry which is preliminary data.</text>
</comment>
<reference evidence="2" key="2">
    <citation type="journal article" date="2021" name="PeerJ">
        <title>Extensive microbial diversity within the chicken gut microbiome revealed by metagenomics and culture.</title>
        <authorList>
            <person name="Gilroy R."/>
            <person name="Ravi A."/>
            <person name="Getino M."/>
            <person name="Pursley I."/>
            <person name="Horton D.L."/>
            <person name="Alikhan N.F."/>
            <person name="Baker D."/>
            <person name="Gharbi K."/>
            <person name="Hall N."/>
            <person name="Watson M."/>
            <person name="Adriaenssens E.M."/>
            <person name="Foster-Nyarko E."/>
            <person name="Jarju S."/>
            <person name="Secka A."/>
            <person name="Antonio M."/>
            <person name="Oren A."/>
            <person name="Chaudhuri R.R."/>
            <person name="La Ragione R."/>
            <person name="Hildebrand F."/>
            <person name="Pallen M.J."/>
        </authorList>
    </citation>
    <scope>NUCLEOTIDE SEQUENCE</scope>
    <source>
        <strain evidence="2">10532</strain>
    </source>
</reference>
<organism evidence="2 3">
    <name type="scientific">Candidatus Gallitreponema excrementavium</name>
    <dbReference type="NCBI Taxonomy" id="2840840"/>
    <lineage>
        <taxon>Bacteria</taxon>
        <taxon>Pseudomonadati</taxon>
        <taxon>Spirochaetota</taxon>
        <taxon>Spirochaetia</taxon>
        <taxon>Spirochaetales</taxon>
        <taxon>Candidatus Gallitreponema</taxon>
    </lineage>
</organism>
<name>A0A9D9HPU7_9SPIR</name>
<dbReference type="Proteomes" id="UP000823638">
    <property type="component" value="Unassembled WGS sequence"/>
</dbReference>
<protein>
    <submittedName>
        <fullName evidence="2">Uncharacterized protein</fullName>
    </submittedName>
</protein>
<evidence type="ECO:0000313" key="3">
    <source>
        <dbReference type="Proteomes" id="UP000823638"/>
    </source>
</evidence>
<dbReference type="EMBL" id="JADIMM010000070">
    <property type="protein sequence ID" value="MBO8457616.1"/>
    <property type="molecule type" value="Genomic_DNA"/>
</dbReference>
<accession>A0A9D9HPU7</accession>
<keyword evidence="1" id="KW-0812">Transmembrane</keyword>
<proteinExistence type="predicted"/>
<keyword evidence="1" id="KW-0472">Membrane</keyword>
<gene>
    <name evidence="2" type="ORF">IAA81_05230</name>
</gene>